<dbReference type="AlphaFoldDB" id="A0A1Y5HSJ3"/>
<reference evidence="3" key="1">
    <citation type="journal article" date="2017" name="Proc. Natl. Acad. Sci. U.S.A.">
        <title>Simulation of Deepwater Horizon oil plume reveals substrate specialization within a complex community of hydrocarbon degraders.</title>
        <authorList>
            <person name="Hu P."/>
            <person name="Dubinsky E.A."/>
            <person name="Probst A.J."/>
            <person name="Wang J."/>
            <person name="Sieber C.M.K."/>
            <person name="Tom L.M."/>
            <person name="Gardinali P."/>
            <person name="Banfield J.F."/>
            <person name="Atlas R.M."/>
            <person name="Andersen G.L."/>
        </authorList>
    </citation>
    <scope>NUCLEOTIDE SEQUENCE [LARGE SCALE GENOMIC DNA]</scope>
</reference>
<dbReference type="InterPro" id="IPR022548">
    <property type="entry name" value="DUF2846"/>
</dbReference>
<feature type="domain" description="DUF2846" evidence="1">
    <location>
        <begin position="49"/>
        <end position="147"/>
    </location>
</feature>
<sequence>MIRIGLLMLMVVLLPGCTIYHAIGDDFGSYVAPPSGQEFQPVGYRWDYDNTALIYVYRPGSTWSNDELETPSFYMNDDRLFNIKGGGYTWYELKPGNHEIVIRRPLMGLSGIKFSDDVGFTLKEVAQMEMNVEAGKVYYLRYSEIDQDAALFKDMTFHKNPLEVVTPEVALAEINQTNMIHRGRGLVAALPTEQDILLAEAAELEAEKMEEAEASSESSWNPF</sequence>
<dbReference type="Pfam" id="PF11008">
    <property type="entry name" value="DUF2846"/>
    <property type="match status" value="1"/>
</dbReference>
<dbReference type="Proteomes" id="UP000227088">
    <property type="component" value="Unassembled WGS sequence"/>
</dbReference>
<gene>
    <name evidence="2" type="ORF">A9R00_10865</name>
</gene>
<evidence type="ECO:0000313" key="2">
    <source>
        <dbReference type="EMBL" id="OUS37775.1"/>
    </source>
</evidence>
<accession>A0A1Y5HSJ3</accession>
<dbReference type="EMBL" id="MABE01000623">
    <property type="protein sequence ID" value="OUS37775.1"/>
    <property type="molecule type" value="Genomic_DNA"/>
</dbReference>
<comment type="caution">
    <text evidence="2">The sequence shown here is derived from an EMBL/GenBank/DDBJ whole genome shotgun (WGS) entry which is preliminary data.</text>
</comment>
<name>A0A1Y5HSJ3_OLEAN</name>
<proteinExistence type="predicted"/>
<evidence type="ECO:0000259" key="1">
    <source>
        <dbReference type="Pfam" id="PF11008"/>
    </source>
</evidence>
<protein>
    <recommendedName>
        <fullName evidence="1">DUF2846 domain-containing protein</fullName>
    </recommendedName>
</protein>
<organism evidence="2 3">
    <name type="scientific">Oleispira antarctica</name>
    <dbReference type="NCBI Taxonomy" id="188908"/>
    <lineage>
        <taxon>Bacteria</taxon>
        <taxon>Pseudomonadati</taxon>
        <taxon>Pseudomonadota</taxon>
        <taxon>Gammaproteobacteria</taxon>
        <taxon>Oceanospirillales</taxon>
        <taxon>Oceanospirillaceae</taxon>
        <taxon>Oleispira</taxon>
    </lineage>
</organism>
<evidence type="ECO:0000313" key="3">
    <source>
        <dbReference type="Proteomes" id="UP000227088"/>
    </source>
</evidence>